<dbReference type="InParanoid" id="A0A482XS29"/>
<organism evidence="2 3">
    <name type="scientific">Laodelphax striatellus</name>
    <name type="common">Small brown planthopper</name>
    <name type="synonym">Delphax striatella</name>
    <dbReference type="NCBI Taxonomy" id="195883"/>
    <lineage>
        <taxon>Eukaryota</taxon>
        <taxon>Metazoa</taxon>
        <taxon>Ecdysozoa</taxon>
        <taxon>Arthropoda</taxon>
        <taxon>Hexapoda</taxon>
        <taxon>Insecta</taxon>
        <taxon>Pterygota</taxon>
        <taxon>Neoptera</taxon>
        <taxon>Paraneoptera</taxon>
        <taxon>Hemiptera</taxon>
        <taxon>Auchenorrhyncha</taxon>
        <taxon>Fulgoroidea</taxon>
        <taxon>Delphacidae</taxon>
        <taxon>Criomorphinae</taxon>
        <taxon>Laodelphax</taxon>
    </lineage>
</organism>
<feature type="region of interest" description="Disordered" evidence="1">
    <location>
        <begin position="1"/>
        <end position="80"/>
    </location>
</feature>
<dbReference type="Gene3D" id="3.90.1750.10">
    <property type="entry name" value="Hect, E3 ligase catalytic domains"/>
    <property type="match status" value="1"/>
</dbReference>
<proteinExistence type="predicted"/>
<gene>
    <name evidence="2" type="ORF">LSTR_LSTR016304</name>
</gene>
<dbReference type="SMR" id="A0A482XS29"/>
<dbReference type="OrthoDB" id="423283at2759"/>
<dbReference type="EMBL" id="QKKF02001559">
    <property type="protein sequence ID" value="RZF48626.1"/>
    <property type="molecule type" value="Genomic_DNA"/>
</dbReference>
<evidence type="ECO:0000313" key="3">
    <source>
        <dbReference type="Proteomes" id="UP000291343"/>
    </source>
</evidence>
<sequence length="132" mass="14035">MYLKYNPNATTTPTTPGGNTSTPASPSGSTTTPTTTTATPTVTATPTLAPPTDQPQPTTTQAGPRCPEGGGPHSLEADGEMLPKYRRDLVAKQKILRAELTALQPQTGHCRLEVSRSEIFEVLNCVLDKHFC</sequence>
<feature type="compositionally biased region" description="Low complexity" evidence="1">
    <location>
        <begin position="55"/>
        <end position="64"/>
    </location>
</feature>
<feature type="compositionally biased region" description="Low complexity" evidence="1">
    <location>
        <begin position="1"/>
        <end position="47"/>
    </location>
</feature>
<protein>
    <submittedName>
        <fullName evidence="2">Uncharacterized protein</fullName>
    </submittedName>
</protein>
<comment type="caution">
    <text evidence="2">The sequence shown here is derived from an EMBL/GenBank/DDBJ whole genome shotgun (WGS) entry which is preliminary data.</text>
</comment>
<keyword evidence="3" id="KW-1185">Reference proteome</keyword>
<dbReference type="Proteomes" id="UP000291343">
    <property type="component" value="Unassembled WGS sequence"/>
</dbReference>
<dbReference type="AlphaFoldDB" id="A0A482XS29"/>
<evidence type="ECO:0000313" key="2">
    <source>
        <dbReference type="EMBL" id="RZF48626.1"/>
    </source>
</evidence>
<evidence type="ECO:0000256" key="1">
    <source>
        <dbReference type="SAM" id="MobiDB-lite"/>
    </source>
</evidence>
<reference evidence="2 3" key="1">
    <citation type="journal article" date="2017" name="Gigascience">
        <title>Genome sequence of the small brown planthopper, Laodelphax striatellus.</title>
        <authorList>
            <person name="Zhu J."/>
            <person name="Jiang F."/>
            <person name="Wang X."/>
            <person name="Yang P."/>
            <person name="Bao Y."/>
            <person name="Zhao W."/>
            <person name="Wang W."/>
            <person name="Lu H."/>
            <person name="Wang Q."/>
            <person name="Cui N."/>
            <person name="Li J."/>
            <person name="Chen X."/>
            <person name="Luo L."/>
            <person name="Yu J."/>
            <person name="Kang L."/>
            <person name="Cui F."/>
        </authorList>
    </citation>
    <scope>NUCLEOTIDE SEQUENCE [LARGE SCALE GENOMIC DNA]</scope>
    <source>
        <strain evidence="2">Lst14</strain>
    </source>
</reference>
<name>A0A482XS29_LAOST</name>
<dbReference type="STRING" id="195883.A0A482XS29"/>
<accession>A0A482XS29</accession>